<proteinExistence type="predicted"/>
<feature type="compositionally biased region" description="Basic and acidic residues" evidence="1">
    <location>
        <begin position="219"/>
        <end position="228"/>
    </location>
</feature>
<evidence type="ECO:0000313" key="2">
    <source>
        <dbReference type="EMBL" id="GAG38954.1"/>
    </source>
</evidence>
<feature type="non-terminal residue" evidence="2">
    <location>
        <position position="253"/>
    </location>
</feature>
<accession>X0X6X3</accession>
<comment type="caution">
    <text evidence="2">The sequence shown here is derived from an EMBL/GenBank/DDBJ whole genome shotgun (WGS) entry which is preliminary data.</text>
</comment>
<gene>
    <name evidence="2" type="ORF">S01H1_62052</name>
</gene>
<name>X0X6X3_9ZZZZ</name>
<evidence type="ECO:0000256" key="1">
    <source>
        <dbReference type="SAM" id="MobiDB-lite"/>
    </source>
</evidence>
<dbReference type="EMBL" id="BARS01040734">
    <property type="protein sequence ID" value="GAG38954.1"/>
    <property type="molecule type" value="Genomic_DNA"/>
</dbReference>
<organism evidence="2">
    <name type="scientific">marine sediment metagenome</name>
    <dbReference type="NCBI Taxonomy" id="412755"/>
    <lineage>
        <taxon>unclassified sequences</taxon>
        <taxon>metagenomes</taxon>
        <taxon>ecological metagenomes</taxon>
    </lineage>
</organism>
<sequence>FIDPETGNRSLTKGNWINIDIFAEALPDSAYGDIQKLMKKNKVDVLSFTSTTKKLEKGKSANLFNKKGRITTFTLAKENKIIHSTENLIVQQDLRHPVLPTDSKNPVQFLANILVLPHAADIIETIYTYQQMVLNDFNKTLSQKEELTGKLDWIIKNTNPIKEREIWEMLFSGMLPTEPSLQALLRTKLSSEVTTRALELPINRATTQEVSDPNEILKSRRPSEDGKHILLPQCGVSFPDVGTEPQGVRYPQK</sequence>
<feature type="region of interest" description="Disordered" evidence="1">
    <location>
        <begin position="219"/>
        <end position="253"/>
    </location>
</feature>
<protein>
    <submittedName>
        <fullName evidence="2">Uncharacterized protein</fullName>
    </submittedName>
</protein>
<dbReference type="AlphaFoldDB" id="X0X6X3"/>
<reference evidence="2" key="1">
    <citation type="journal article" date="2014" name="Front. Microbiol.">
        <title>High frequency of phylogenetically diverse reductive dehalogenase-homologous genes in deep subseafloor sedimentary metagenomes.</title>
        <authorList>
            <person name="Kawai M."/>
            <person name="Futagami T."/>
            <person name="Toyoda A."/>
            <person name="Takaki Y."/>
            <person name="Nishi S."/>
            <person name="Hori S."/>
            <person name="Arai W."/>
            <person name="Tsubouchi T."/>
            <person name="Morono Y."/>
            <person name="Uchiyama I."/>
            <person name="Ito T."/>
            <person name="Fujiyama A."/>
            <person name="Inagaki F."/>
            <person name="Takami H."/>
        </authorList>
    </citation>
    <scope>NUCLEOTIDE SEQUENCE</scope>
    <source>
        <strain evidence="2">Expedition CK06-06</strain>
    </source>
</reference>
<feature type="non-terminal residue" evidence="2">
    <location>
        <position position="1"/>
    </location>
</feature>